<organism evidence="6 7">
    <name type="scientific">Oedothorax gibbosus</name>
    <dbReference type="NCBI Taxonomy" id="931172"/>
    <lineage>
        <taxon>Eukaryota</taxon>
        <taxon>Metazoa</taxon>
        <taxon>Ecdysozoa</taxon>
        <taxon>Arthropoda</taxon>
        <taxon>Chelicerata</taxon>
        <taxon>Arachnida</taxon>
        <taxon>Araneae</taxon>
        <taxon>Araneomorphae</taxon>
        <taxon>Entelegynae</taxon>
        <taxon>Araneoidea</taxon>
        <taxon>Linyphiidae</taxon>
        <taxon>Erigoninae</taxon>
        <taxon>Oedothorax</taxon>
    </lineage>
</organism>
<evidence type="ECO:0000313" key="7">
    <source>
        <dbReference type="Proteomes" id="UP000827092"/>
    </source>
</evidence>
<protein>
    <recommendedName>
        <fullName evidence="5">BHLH domain-containing protein</fullName>
    </recommendedName>
</protein>
<dbReference type="EMBL" id="JAFNEN010000063">
    <property type="protein sequence ID" value="KAG8196806.1"/>
    <property type="molecule type" value="Genomic_DNA"/>
</dbReference>
<dbReference type="GO" id="GO:0046983">
    <property type="term" value="F:protein dimerization activity"/>
    <property type="evidence" value="ECO:0007669"/>
    <property type="project" value="InterPro"/>
</dbReference>
<dbReference type="InterPro" id="IPR002546">
    <property type="entry name" value="MyoD_N"/>
</dbReference>
<feature type="compositionally biased region" description="Basic and acidic residues" evidence="4">
    <location>
        <begin position="143"/>
        <end position="153"/>
    </location>
</feature>
<dbReference type="PANTHER" id="PTHR11534:SF9">
    <property type="entry name" value="MYOGENIC-DETERMINATION PROTEIN"/>
    <property type="match status" value="1"/>
</dbReference>
<dbReference type="InterPro" id="IPR036638">
    <property type="entry name" value="HLH_DNA-bd_sf"/>
</dbReference>
<feature type="compositionally biased region" description="Low complexity" evidence="4">
    <location>
        <begin position="14"/>
        <end position="30"/>
    </location>
</feature>
<dbReference type="GO" id="GO:0007517">
    <property type="term" value="P:muscle organ development"/>
    <property type="evidence" value="ECO:0007669"/>
    <property type="project" value="InterPro"/>
</dbReference>
<feature type="domain" description="BHLH" evidence="5">
    <location>
        <begin position="207"/>
        <end position="258"/>
    </location>
</feature>
<dbReference type="SMART" id="SM00520">
    <property type="entry name" value="BASIC"/>
    <property type="match status" value="1"/>
</dbReference>
<reference evidence="6 7" key="1">
    <citation type="journal article" date="2022" name="Nat. Ecol. Evol.">
        <title>A masculinizing supergene underlies an exaggerated male reproductive morph in a spider.</title>
        <authorList>
            <person name="Hendrickx F."/>
            <person name="De Corte Z."/>
            <person name="Sonet G."/>
            <person name="Van Belleghem S.M."/>
            <person name="Kostlbacher S."/>
            <person name="Vangestel C."/>
        </authorList>
    </citation>
    <scope>NUCLEOTIDE SEQUENCE [LARGE SCALE GENOMIC DNA]</scope>
    <source>
        <strain evidence="6">W744_W776</strain>
    </source>
</reference>
<dbReference type="AlphaFoldDB" id="A0AAV6VKW6"/>
<dbReference type="PROSITE" id="PS50888">
    <property type="entry name" value="BHLH"/>
    <property type="match status" value="1"/>
</dbReference>
<dbReference type="GO" id="GO:0045663">
    <property type="term" value="P:positive regulation of myoblast differentiation"/>
    <property type="evidence" value="ECO:0007669"/>
    <property type="project" value="TreeGrafter"/>
</dbReference>
<dbReference type="Pfam" id="PF00010">
    <property type="entry name" value="HLH"/>
    <property type="match status" value="1"/>
</dbReference>
<dbReference type="CDD" id="cd19699">
    <property type="entry name" value="bHLH_TS_dMYOD_like"/>
    <property type="match status" value="1"/>
</dbReference>
<gene>
    <name evidence="6" type="ORF">JTE90_027523</name>
</gene>
<dbReference type="GO" id="GO:0000981">
    <property type="term" value="F:DNA-binding transcription factor activity, RNA polymerase II-specific"/>
    <property type="evidence" value="ECO:0007669"/>
    <property type="project" value="TreeGrafter"/>
</dbReference>
<evidence type="ECO:0000256" key="4">
    <source>
        <dbReference type="SAM" id="MobiDB-lite"/>
    </source>
</evidence>
<keyword evidence="2" id="KW-0238">DNA-binding</keyword>
<evidence type="ECO:0000256" key="1">
    <source>
        <dbReference type="ARBA" id="ARBA00004123"/>
    </source>
</evidence>
<keyword evidence="7" id="KW-1185">Reference proteome</keyword>
<dbReference type="GO" id="GO:0000978">
    <property type="term" value="F:RNA polymerase II cis-regulatory region sequence-specific DNA binding"/>
    <property type="evidence" value="ECO:0007669"/>
    <property type="project" value="TreeGrafter"/>
</dbReference>
<dbReference type="Gene3D" id="4.10.280.10">
    <property type="entry name" value="Helix-loop-helix DNA-binding domain"/>
    <property type="match status" value="1"/>
</dbReference>
<dbReference type="PANTHER" id="PTHR11534">
    <property type="entry name" value="MYOGENIC FACTOR"/>
    <property type="match status" value="1"/>
</dbReference>
<dbReference type="FunFam" id="4.10.280.10:FF:000005">
    <property type="entry name" value="Myogenic factor"/>
    <property type="match status" value="1"/>
</dbReference>
<comment type="caution">
    <text evidence="6">The sequence shown here is derived from an EMBL/GenBank/DDBJ whole genome shotgun (WGS) entry which is preliminary data.</text>
</comment>
<dbReference type="SUPFAM" id="SSF47459">
    <property type="entry name" value="HLH, helix-loop-helix DNA-binding domain"/>
    <property type="match status" value="1"/>
</dbReference>
<evidence type="ECO:0000313" key="6">
    <source>
        <dbReference type="EMBL" id="KAG8196806.1"/>
    </source>
</evidence>
<feature type="region of interest" description="Disordered" evidence="4">
    <location>
        <begin position="1"/>
        <end position="32"/>
    </location>
</feature>
<evidence type="ECO:0000256" key="3">
    <source>
        <dbReference type="ARBA" id="ARBA00023242"/>
    </source>
</evidence>
<accession>A0AAV6VKW6</accession>
<dbReference type="GO" id="GO:0005634">
    <property type="term" value="C:nucleus"/>
    <property type="evidence" value="ECO:0007669"/>
    <property type="project" value="UniProtKB-SubCell"/>
</dbReference>
<evidence type="ECO:0000256" key="2">
    <source>
        <dbReference type="ARBA" id="ARBA00023125"/>
    </source>
</evidence>
<dbReference type="Pfam" id="PF01586">
    <property type="entry name" value="Basic"/>
    <property type="match status" value="1"/>
</dbReference>
<evidence type="ECO:0000259" key="5">
    <source>
        <dbReference type="PROSITE" id="PS50888"/>
    </source>
</evidence>
<dbReference type="InterPro" id="IPR011598">
    <property type="entry name" value="bHLH_dom"/>
</dbReference>
<comment type="subcellular location">
    <subcellularLocation>
        <location evidence="1">Nucleus</location>
    </subcellularLocation>
</comment>
<name>A0AAV6VKW6_9ARAC</name>
<feature type="region of interest" description="Disordered" evidence="4">
    <location>
        <begin position="132"/>
        <end position="182"/>
    </location>
</feature>
<dbReference type="InterPro" id="IPR039704">
    <property type="entry name" value="Myogenic_factor"/>
</dbReference>
<proteinExistence type="predicted"/>
<dbReference type="Proteomes" id="UP000827092">
    <property type="component" value="Unassembled WGS sequence"/>
</dbReference>
<keyword evidence="3" id="KW-0539">Nucleus</keyword>
<sequence>MMVPEMRSCRYQRSPPSTSTTPPYVTSTTTHQGQYDSTPYLTSDFQHFNQQSRYYGGTSYPHQYHQKPVQYGVEEYAQEDEGYGCEKSVERCQSSEVSTSSDDNRSCMLDERTRPLSTEDPGFFPAYAPRASATVSPQHRYHHQDSEGSHHPTCDYPQEDDPRHSDEDEEAHVPAPVSAHRWAQQDGRRNCLVWACKACKRKSVTVDKRKAATMRERKRLGKVNEAFEILKRRTCPNPNQRLPKVEILRNAIDYIENLEEMLQGTQGARRNLLVTQRRNNRDAFEYRNVHTPQFLNDRYHHFSTEQTCFSPININETSSGATPVSSLDCLSQIVESIAPNINTLVGAIPPVDTRIV</sequence>
<dbReference type="SMART" id="SM00353">
    <property type="entry name" value="HLH"/>
    <property type="match status" value="1"/>
</dbReference>